<comment type="caution">
    <text evidence="1">The sequence shown here is derived from an EMBL/GenBank/DDBJ whole genome shotgun (WGS) entry which is preliminary data.</text>
</comment>
<sequence length="75" mass="8857">MTKLIPIFINGTNWIQLSQLQGDQARKLKSWIPQNCLKNVRYQGLLLKDCLDFETYDLWFRTQQVSEPKPGLLDF</sequence>
<accession>A0A4V3AQV7</accession>
<proteinExistence type="predicted"/>
<dbReference type="AlphaFoldDB" id="A0A4V3AQV7"/>
<protein>
    <submittedName>
        <fullName evidence="1">Uncharacterized protein</fullName>
    </submittedName>
</protein>
<evidence type="ECO:0000313" key="2">
    <source>
        <dbReference type="Proteomes" id="UP000295438"/>
    </source>
</evidence>
<gene>
    <name evidence="1" type="ORF">E1898_10910</name>
</gene>
<dbReference type="Proteomes" id="UP000295438">
    <property type="component" value="Unassembled WGS sequence"/>
</dbReference>
<dbReference type="RefSeq" id="WP_100628609.1">
    <property type="nucleotide sequence ID" value="NZ_SMUW01000034.1"/>
</dbReference>
<name>A0A4V3AQV7_9BACT</name>
<evidence type="ECO:0000313" key="1">
    <source>
        <dbReference type="EMBL" id="TDK44177.1"/>
    </source>
</evidence>
<reference evidence="1 2" key="1">
    <citation type="submission" date="2019-03" db="EMBL/GenBank/DDBJ databases">
        <title>Algoriphagus aquimaris sp. nov., isolated form marine sediment in Pohang, Korea.</title>
        <authorList>
            <person name="Kim J."/>
            <person name="Yoon S.-H."/>
            <person name="Lee S.-S."/>
        </authorList>
    </citation>
    <scope>NUCLEOTIDE SEQUENCE [LARGE SCALE GENOMIC DNA]</scope>
    <source>
        <strain evidence="1 2">F21</strain>
    </source>
</reference>
<organism evidence="1 2">
    <name type="scientific">Algoriphagus formosus</name>
    <dbReference type="NCBI Taxonomy" id="2007308"/>
    <lineage>
        <taxon>Bacteria</taxon>
        <taxon>Pseudomonadati</taxon>
        <taxon>Bacteroidota</taxon>
        <taxon>Cytophagia</taxon>
        <taxon>Cytophagales</taxon>
        <taxon>Cyclobacteriaceae</taxon>
        <taxon>Algoriphagus</taxon>
    </lineage>
</organism>
<dbReference type="EMBL" id="SMUW01000034">
    <property type="protein sequence ID" value="TDK44177.1"/>
    <property type="molecule type" value="Genomic_DNA"/>
</dbReference>
<keyword evidence="2" id="KW-1185">Reference proteome</keyword>